<name>A0AAP7A707_PAEAL</name>
<keyword evidence="1" id="KW-0732">Signal</keyword>
<feature type="chain" id="PRO_5043039425" description="Lipoprotein" evidence="1">
    <location>
        <begin position="18"/>
        <end position="197"/>
    </location>
</feature>
<evidence type="ECO:0000313" key="2">
    <source>
        <dbReference type="EMBL" id="NOJ74023.1"/>
    </source>
</evidence>
<organism evidence="2 3">
    <name type="scientific">Paenibacillus alvei</name>
    <name type="common">Bacillus alvei</name>
    <dbReference type="NCBI Taxonomy" id="44250"/>
    <lineage>
        <taxon>Bacteria</taxon>
        <taxon>Bacillati</taxon>
        <taxon>Bacillota</taxon>
        <taxon>Bacilli</taxon>
        <taxon>Bacillales</taxon>
        <taxon>Paenibacillaceae</taxon>
        <taxon>Paenibacillus</taxon>
    </lineage>
</organism>
<dbReference type="EMBL" id="JABFOR010000069">
    <property type="protein sequence ID" value="NOJ74023.1"/>
    <property type="molecule type" value="Genomic_DNA"/>
</dbReference>
<evidence type="ECO:0000313" key="3">
    <source>
        <dbReference type="Proteomes" id="UP000552038"/>
    </source>
</evidence>
<dbReference type="AlphaFoldDB" id="A0AAP7A707"/>
<comment type="caution">
    <text evidence="2">The sequence shown here is derived from an EMBL/GenBank/DDBJ whole genome shotgun (WGS) entry which is preliminary data.</text>
</comment>
<protein>
    <recommendedName>
        <fullName evidence="4">Lipoprotein</fullName>
    </recommendedName>
</protein>
<proteinExistence type="predicted"/>
<evidence type="ECO:0000256" key="1">
    <source>
        <dbReference type="SAM" id="SignalP"/>
    </source>
</evidence>
<gene>
    <name evidence="2" type="ORF">HMI46_26280</name>
</gene>
<dbReference type="Proteomes" id="UP000552038">
    <property type="component" value="Unassembled WGS sequence"/>
</dbReference>
<dbReference type="PROSITE" id="PS51257">
    <property type="entry name" value="PROKAR_LIPOPROTEIN"/>
    <property type="match status" value="1"/>
</dbReference>
<accession>A0AAP7A707</accession>
<dbReference type="RefSeq" id="WP_171419883.1">
    <property type="nucleotide sequence ID" value="NZ_JABFOR010000069.1"/>
</dbReference>
<feature type="signal peptide" evidence="1">
    <location>
        <begin position="1"/>
        <end position="17"/>
    </location>
</feature>
<reference evidence="2 3" key="1">
    <citation type="submission" date="2020-05" db="EMBL/GenBank/DDBJ databases">
        <title>Whole genome sequencing and identification of novel metabolites from Paenibacillus alvei strain JR949.</title>
        <authorList>
            <person name="Rajendhran J."/>
            <person name="Sree Pranav P."/>
            <person name="Mahalakshmi B."/>
            <person name="Karthikeyan R."/>
        </authorList>
    </citation>
    <scope>NUCLEOTIDE SEQUENCE [LARGE SCALE GENOMIC DNA]</scope>
    <source>
        <strain evidence="2 3">JR949</strain>
    </source>
</reference>
<sequence length="197" mass="22544">MRIFKILIILSTVSVFLVGCSNSDSKIAENPTKIEGKKTTENTKKILSYAEYQKLFEALKSNLKISNFELKNGTFTGDLTIVDKDLTYNKRQYLTLNGELDNGVPKTTQELLIFENKNQSTQISIRIAFTQNYIGEDIIDWSMLSGLSNINEKLSEMSEIVTFSYKNIIFIIHQISESKKDIEITKEVIRNIQKITK</sequence>
<evidence type="ECO:0008006" key="4">
    <source>
        <dbReference type="Google" id="ProtNLM"/>
    </source>
</evidence>